<keyword evidence="1" id="KW-0812">Transmembrane</keyword>
<evidence type="ECO:0000313" key="3">
    <source>
        <dbReference type="Proteomes" id="UP000694892"/>
    </source>
</evidence>
<sequence>MRGHTSYGCLSIYLLCLYCSCIFFYSAFSICSTWSPREHSLQDQSDLLFHATITCVTAATNATLQANSQNAMENVCVLTHLSYEYELPYCILGRDCEK</sequence>
<gene>
    <name evidence="2" type="ORF">XELAEV_18028795mg</name>
</gene>
<proteinExistence type="predicted"/>
<keyword evidence="1" id="KW-0472">Membrane</keyword>
<evidence type="ECO:0000313" key="2">
    <source>
        <dbReference type="EMBL" id="OCT77701.1"/>
    </source>
</evidence>
<evidence type="ECO:0000256" key="1">
    <source>
        <dbReference type="SAM" id="Phobius"/>
    </source>
</evidence>
<name>A0A974HHI7_XENLA</name>
<dbReference type="AlphaFoldDB" id="A0A974HHI7"/>
<organism evidence="2 3">
    <name type="scientific">Xenopus laevis</name>
    <name type="common">African clawed frog</name>
    <dbReference type="NCBI Taxonomy" id="8355"/>
    <lineage>
        <taxon>Eukaryota</taxon>
        <taxon>Metazoa</taxon>
        <taxon>Chordata</taxon>
        <taxon>Craniata</taxon>
        <taxon>Vertebrata</taxon>
        <taxon>Euteleostomi</taxon>
        <taxon>Amphibia</taxon>
        <taxon>Batrachia</taxon>
        <taxon>Anura</taxon>
        <taxon>Pipoidea</taxon>
        <taxon>Pipidae</taxon>
        <taxon>Xenopodinae</taxon>
        <taxon>Xenopus</taxon>
        <taxon>Xenopus</taxon>
    </lineage>
</organism>
<dbReference type="EMBL" id="CM004475">
    <property type="protein sequence ID" value="OCT77701.1"/>
    <property type="molecule type" value="Genomic_DNA"/>
</dbReference>
<reference evidence="3" key="1">
    <citation type="journal article" date="2016" name="Nature">
        <title>Genome evolution in the allotetraploid frog Xenopus laevis.</title>
        <authorList>
            <person name="Session A.M."/>
            <person name="Uno Y."/>
            <person name="Kwon T."/>
            <person name="Chapman J.A."/>
            <person name="Toyoda A."/>
            <person name="Takahashi S."/>
            <person name="Fukui A."/>
            <person name="Hikosaka A."/>
            <person name="Suzuki A."/>
            <person name="Kondo M."/>
            <person name="van Heeringen S.J."/>
            <person name="Quigley I."/>
            <person name="Heinz S."/>
            <person name="Ogino H."/>
            <person name="Ochi H."/>
            <person name="Hellsten U."/>
            <person name="Lyons J.B."/>
            <person name="Simakov O."/>
            <person name="Putnam N."/>
            <person name="Stites J."/>
            <person name="Kuroki Y."/>
            <person name="Tanaka T."/>
            <person name="Michiue T."/>
            <person name="Watanabe M."/>
            <person name="Bogdanovic O."/>
            <person name="Lister R."/>
            <person name="Georgiou G."/>
            <person name="Paranjpe S.S."/>
            <person name="van Kruijsbergen I."/>
            <person name="Shu S."/>
            <person name="Carlson J."/>
            <person name="Kinoshita T."/>
            <person name="Ohta Y."/>
            <person name="Mawaribuchi S."/>
            <person name="Jenkins J."/>
            <person name="Grimwood J."/>
            <person name="Schmutz J."/>
            <person name="Mitros T."/>
            <person name="Mozaffari S.V."/>
            <person name="Suzuki Y."/>
            <person name="Haramoto Y."/>
            <person name="Yamamoto T.S."/>
            <person name="Takagi C."/>
            <person name="Heald R."/>
            <person name="Miller K."/>
            <person name="Haudenschild C."/>
            <person name="Kitzman J."/>
            <person name="Nakayama T."/>
            <person name="Izutsu Y."/>
            <person name="Robert J."/>
            <person name="Fortriede J."/>
            <person name="Burns K."/>
            <person name="Lotay V."/>
            <person name="Karimi K."/>
            <person name="Yasuoka Y."/>
            <person name="Dichmann D.S."/>
            <person name="Flajnik M.F."/>
            <person name="Houston D.W."/>
            <person name="Shendure J."/>
            <person name="DuPasquier L."/>
            <person name="Vize P.D."/>
            <person name="Zorn A.M."/>
            <person name="Ito M."/>
            <person name="Marcotte E.M."/>
            <person name="Wallingford J.B."/>
            <person name="Ito Y."/>
            <person name="Asashima M."/>
            <person name="Ueno N."/>
            <person name="Matsuda Y."/>
            <person name="Veenstra G.J."/>
            <person name="Fujiyama A."/>
            <person name="Harland R.M."/>
            <person name="Taira M."/>
            <person name="Rokhsar D.S."/>
        </authorList>
    </citation>
    <scope>NUCLEOTIDE SEQUENCE [LARGE SCALE GENOMIC DNA]</scope>
    <source>
        <strain evidence="3">J</strain>
    </source>
</reference>
<keyword evidence="1" id="KW-1133">Transmembrane helix</keyword>
<accession>A0A974HHI7</accession>
<dbReference type="Proteomes" id="UP000694892">
    <property type="component" value="Chromosome 5S"/>
</dbReference>
<protein>
    <submittedName>
        <fullName evidence="2">Uncharacterized protein</fullName>
    </submittedName>
</protein>
<feature type="transmembrane region" description="Helical" evidence="1">
    <location>
        <begin position="12"/>
        <end position="35"/>
    </location>
</feature>